<evidence type="ECO:0000256" key="3">
    <source>
        <dbReference type="ARBA" id="ARBA00023194"/>
    </source>
</evidence>
<sequence length="345" mass="38592">MAIDNLRYFEDLCKDEDHMQSTPLLDGKAIPVVPAISAIGDRSATAARDWAHTHASEIDALTGQAGVVLIRGFEIVTPEDFRNFCHAIRPDLRNYKGGDSPRTGVADQVYTSTEYPAHLEVLLHNELSYAGWSPDRVFFGCLLPALTGGETQIADGRRIYETLPQDIRSRFENRGITYLQHLWDADGETGIGKSWQETFETADRHAVERYLTDSGMEFEWTSFGLRTRATHDAVLEHPVTGEKCWHNQADQWHRGFDSVKVSFGAKEDPRFNPETSGEASLGNHVVYGDGSEIDIADLQCIRDVSKQCEVLFPWQAGDVMVIDNILAMHGRKPFTGPRRVIVAMA</sequence>
<comment type="caution">
    <text evidence="5">The sequence shown here is derived from an EMBL/GenBank/DDBJ whole genome shotgun (WGS) entry which is preliminary data.</text>
</comment>
<dbReference type="Proteomes" id="UP000287447">
    <property type="component" value="Unassembled WGS sequence"/>
</dbReference>
<keyword evidence="2" id="KW-0560">Oxidoreductase</keyword>
<proteinExistence type="predicted"/>
<evidence type="ECO:0000313" key="5">
    <source>
        <dbReference type="EMBL" id="RVU36525.1"/>
    </source>
</evidence>
<evidence type="ECO:0000313" key="6">
    <source>
        <dbReference type="Proteomes" id="UP000287447"/>
    </source>
</evidence>
<dbReference type="Pfam" id="PF02668">
    <property type="entry name" value="TauD"/>
    <property type="match status" value="1"/>
</dbReference>
<dbReference type="EMBL" id="SADE01000002">
    <property type="protein sequence ID" value="RVU36525.1"/>
    <property type="molecule type" value="Genomic_DNA"/>
</dbReference>
<keyword evidence="3" id="KW-0045">Antibiotic biosynthesis</keyword>
<dbReference type="AlphaFoldDB" id="A0A3S2Z944"/>
<reference evidence="6" key="1">
    <citation type="submission" date="2019-01" db="EMBL/GenBank/DDBJ databases">
        <title>Gri0909 isolated from a small marine red alga.</title>
        <authorList>
            <person name="Kim J."/>
            <person name="Jeong S.E."/>
            <person name="Jeon C.O."/>
        </authorList>
    </citation>
    <scope>NUCLEOTIDE SEQUENCE [LARGE SCALE GENOMIC DNA]</scope>
    <source>
        <strain evidence="6">Gri0909</strain>
    </source>
</reference>
<dbReference type="Gene3D" id="3.60.130.10">
    <property type="entry name" value="Clavaminate synthase-like"/>
    <property type="match status" value="1"/>
</dbReference>
<dbReference type="InterPro" id="IPR050411">
    <property type="entry name" value="AlphaKG_dependent_hydroxylases"/>
</dbReference>
<organism evidence="5 6">
    <name type="scientific">Hwanghaeella grinnelliae</name>
    <dbReference type="NCBI Taxonomy" id="2500179"/>
    <lineage>
        <taxon>Bacteria</taxon>
        <taxon>Pseudomonadati</taxon>
        <taxon>Pseudomonadota</taxon>
        <taxon>Alphaproteobacteria</taxon>
        <taxon>Rhodospirillales</taxon>
        <taxon>Rhodospirillaceae</taxon>
        <taxon>Hwanghaeella</taxon>
    </lineage>
</organism>
<name>A0A3S2Z944_9PROT</name>
<feature type="domain" description="TauD/TfdA-like" evidence="4">
    <location>
        <begin position="45"/>
        <end position="341"/>
    </location>
</feature>
<dbReference type="PANTHER" id="PTHR10696:SF56">
    <property type="entry name" value="TAUD_TFDA-LIKE DOMAIN-CONTAINING PROTEIN"/>
    <property type="match status" value="1"/>
</dbReference>
<dbReference type="InterPro" id="IPR042098">
    <property type="entry name" value="TauD-like_sf"/>
</dbReference>
<gene>
    <name evidence="5" type="ORF">EOI86_15155</name>
</gene>
<keyword evidence="6" id="KW-1185">Reference proteome</keyword>
<dbReference type="PANTHER" id="PTHR10696">
    <property type="entry name" value="GAMMA-BUTYROBETAINE HYDROXYLASE-RELATED"/>
    <property type="match status" value="1"/>
</dbReference>
<dbReference type="GO" id="GO:0016706">
    <property type="term" value="F:2-oxoglutarate-dependent dioxygenase activity"/>
    <property type="evidence" value="ECO:0007669"/>
    <property type="project" value="UniProtKB-ARBA"/>
</dbReference>
<protein>
    <submittedName>
        <fullName evidence="5">TauD/TfdA family dioxygenase</fullName>
    </submittedName>
</protein>
<accession>A0A3S2Z944</accession>
<comment type="cofactor">
    <cofactor evidence="1">
        <name>Fe(2+)</name>
        <dbReference type="ChEBI" id="CHEBI:29033"/>
    </cofactor>
</comment>
<evidence type="ECO:0000256" key="1">
    <source>
        <dbReference type="ARBA" id="ARBA00001954"/>
    </source>
</evidence>
<dbReference type="SUPFAM" id="SSF51197">
    <property type="entry name" value="Clavaminate synthase-like"/>
    <property type="match status" value="1"/>
</dbReference>
<evidence type="ECO:0000259" key="4">
    <source>
        <dbReference type="Pfam" id="PF02668"/>
    </source>
</evidence>
<keyword evidence="5" id="KW-0223">Dioxygenase</keyword>
<dbReference type="InterPro" id="IPR003819">
    <property type="entry name" value="TauD/TfdA-like"/>
</dbReference>
<dbReference type="GO" id="GO:0017000">
    <property type="term" value="P:antibiotic biosynthetic process"/>
    <property type="evidence" value="ECO:0007669"/>
    <property type="project" value="UniProtKB-KW"/>
</dbReference>
<evidence type="ECO:0000256" key="2">
    <source>
        <dbReference type="ARBA" id="ARBA00023002"/>
    </source>
</evidence>